<feature type="domain" description="CBS" evidence="3">
    <location>
        <begin position="243"/>
        <end position="300"/>
    </location>
</feature>
<dbReference type="CDD" id="cd04600">
    <property type="entry name" value="CBS_pair_HPP_assoc"/>
    <property type="match status" value="1"/>
</dbReference>
<feature type="transmembrane region" description="Helical" evidence="2">
    <location>
        <begin position="149"/>
        <end position="169"/>
    </location>
</feature>
<dbReference type="RefSeq" id="WP_197723570.1">
    <property type="nucleotide sequence ID" value="NZ_AP018827.1"/>
</dbReference>
<sequence length="384" mass="41147">MIFVAKSMTPALKLWLDALKPKPLPVSGLERMRSGLGACLGIGFTALISLLIAKPLGLSPWLVAPLGASAVLVFAVPASPLAQPWSVIGGNTVSAIIGLICAHMIPDPVIAASLAVSLAILAMFATRSLHPPGGAMALLVVLTHTTSPWFALFPAFTNSLLLVSAGIVFNTLTRRNYPHIAAPAPKTEDNSLKRVSAEDIAAALSQMDTLIDIAPDDLEKLLTLSERHAYQRLMDHIRARDIMTPNPIHVEFGTPLEDTWALIQKYRLKLLPVTDKAGRVIGVITADDMLRQAGGTPADMREHLKALVKRTPLPYSSKPEVAGQLMSSDFKTADQGADVATLVPLFADTGLHHLLVLDDTRRLCGIISASDLMRAVYHVQKDAA</sequence>
<keyword evidence="2" id="KW-1133">Transmembrane helix</keyword>
<reference evidence="5" key="1">
    <citation type="journal article" date="2017" name="Biotechnol. Biofuels">
        <title>Evaluation of environmental bacterial communities as a factor affecting the growth of duckweed Lemna minor.</title>
        <authorList>
            <person name="Ishizawa H."/>
            <person name="Kuroda M."/>
            <person name="Morikawa M."/>
            <person name="Ike M."/>
        </authorList>
    </citation>
    <scope>NUCLEOTIDE SEQUENCE [LARGE SCALE GENOMIC DNA]</scope>
    <source>
        <strain evidence="5">M6</strain>
    </source>
</reference>
<keyword evidence="2" id="KW-0472">Membrane</keyword>
<dbReference type="AlphaFoldDB" id="A0A3G9G1C5"/>
<dbReference type="Proteomes" id="UP000278756">
    <property type="component" value="Chromosome 1"/>
</dbReference>
<keyword evidence="1" id="KW-0129">CBS domain</keyword>
<dbReference type="InterPro" id="IPR007065">
    <property type="entry name" value="HPP"/>
</dbReference>
<feature type="transmembrane region" description="Helical" evidence="2">
    <location>
        <begin position="84"/>
        <end position="102"/>
    </location>
</feature>
<evidence type="ECO:0000256" key="1">
    <source>
        <dbReference type="PROSITE-ProRule" id="PRU00703"/>
    </source>
</evidence>
<name>A0A3G9G1C5_9CAUL</name>
<dbReference type="InterPro" id="IPR046342">
    <property type="entry name" value="CBS_dom_sf"/>
</dbReference>
<dbReference type="Pfam" id="PF04982">
    <property type="entry name" value="TM_HPP"/>
    <property type="match status" value="1"/>
</dbReference>
<feature type="transmembrane region" description="Helical" evidence="2">
    <location>
        <begin position="109"/>
        <end position="129"/>
    </location>
</feature>
<feature type="transmembrane region" description="Helical" evidence="2">
    <location>
        <begin position="34"/>
        <end position="53"/>
    </location>
</feature>
<protein>
    <submittedName>
        <fullName evidence="4">Probable transmembrane protein</fullName>
    </submittedName>
</protein>
<organism evidence="4 5">
    <name type="scientific">Asticcacaulis excentricus</name>
    <dbReference type="NCBI Taxonomy" id="78587"/>
    <lineage>
        <taxon>Bacteria</taxon>
        <taxon>Pseudomonadati</taxon>
        <taxon>Pseudomonadota</taxon>
        <taxon>Alphaproteobacteria</taxon>
        <taxon>Caulobacterales</taxon>
        <taxon>Caulobacteraceae</taxon>
        <taxon>Asticcacaulis</taxon>
    </lineage>
</organism>
<dbReference type="EMBL" id="AP018827">
    <property type="protein sequence ID" value="BBF81122.1"/>
    <property type="molecule type" value="Genomic_DNA"/>
</dbReference>
<evidence type="ECO:0000256" key="2">
    <source>
        <dbReference type="SAM" id="Phobius"/>
    </source>
</evidence>
<evidence type="ECO:0000313" key="5">
    <source>
        <dbReference type="Proteomes" id="UP000278756"/>
    </source>
</evidence>
<dbReference type="Gene3D" id="3.10.580.10">
    <property type="entry name" value="CBS-domain"/>
    <property type="match status" value="1"/>
</dbReference>
<accession>A0A3G9G1C5</accession>
<dbReference type="InterPro" id="IPR000644">
    <property type="entry name" value="CBS_dom"/>
</dbReference>
<keyword evidence="2 4" id="KW-0812">Transmembrane</keyword>
<dbReference type="InterPro" id="IPR058581">
    <property type="entry name" value="TM_HPP"/>
</dbReference>
<dbReference type="PANTHER" id="PTHR33741:SF5">
    <property type="entry name" value="TRANSMEMBRANE PROTEIN DDB_G0269096-RELATED"/>
    <property type="match status" value="1"/>
</dbReference>
<dbReference type="PROSITE" id="PS51371">
    <property type="entry name" value="CBS"/>
    <property type="match status" value="2"/>
</dbReference>
<dbReference type="SUPFAM" id="SSF54631">
    <property type="entry name" value="CBS-domain pair"/>
    <property type="match status" value="1"/>
</dbReference>
<evidence type="ECO:0000259" key="3">
    <source>
        <dbReference type="PROSITE" id="PS51371"/>
    </source>
</evidence>
<feature type="domain" description="CBS" evidence="3">
    <location>
        <begin position="326"/>
        <end position="383"/>
    </location>
</feature>
<dbReference type="Pfam" id="PF00571">
    <property type="entry name" value="CBS"/>
    <property type="match status" value="2"/>
</dbReference>
<proteinExistence type="predicted"/>
<evidence type="ECO:0000313" key="4">
    <source>
        <dbReference type="EMBL" id="BBF81122.1"/>
    </source>
</evidence>
<reference evidence="5" key="2">
    <citation type="journal article" date="2017" name="Plant Physiol. Biochem.">
        <title>Differential oxidative and antioxidative response of duckweed Lemna minor toward plant growth promoting/inhibiting bacteria.</title>
        <authorList>
            <person name="Ishizawa H."/>
            <person name="Kuroda M."/>
            <person name="Morikawa M."/>
            <person name="Ike M."/>
        </authorList>
    </citation>
    <scope>NUCLEOTIDE SEQUENCE [LARGE SCALE GENOMIC DNA]</scope>
    <source>
        <strain evidence="5">M6</strain>
    </source>
</reference>
<gene>
    <name evidence="4" type="ORF">EM6_1717</name>
</gene>
<dbReference type="PANTHER" id="PTHR33741">
    <property type="entry name" value="TRANSMEMBRANE PROTEIN DDB_G0269096-RELATED"/>
    <property type="match status" value="1"/>
</dbReference>
<dbReference type="SMART" id="SM00116">
    <property type="entry name" value="CBS"/>
    <property type="match status" value="2"/>
</dbReference>